<accession>A0A2P5WMH4</accession>
<feature type="region of interest" description="Disordered" evidence="1">
    <location>
        <begin position="67"/>
        <end position="86"/>
    </location>
</feature>
<evidence type="ECO:0000256" key="1">
    <source>
        <dbReference type="SAM" id="MobiDB-lite"/>
    </source>
</evidence>
<evidence type="ECO:0000313" key="2">
    <source>
        <dbReference type="EMBL" id="PPR92286.1"/>
    </source>
</evidence>
<feature type="compositionally biased region" description="Basic and acidic residues" evidence="1">
    <location>
        <begin position="74"/>
        <end position="86"/>
    </location>
</feature>
<proteinExistence type="predicted"/>
<organism evidence="2 3">
    <name type="scientific">Gossypium barbadense</name>
    <name type="common">Sea Island cotton</name>
    <name type="synonym">Hibiscus barbadensis</name>
    <dbReference type="NCBI Taxonomy" id="3634"/>
    <lineage>
        <taxon>Eukaryota</taxon>
        <taxon>Viridiplantae</taxon>
        <taxon>Streptophyta</taxon>
        <taxon>Embryophyta</taxon>
        <taxon>Tracheophyta</taxon>
        <taxon>Spermatophyta</taxon>
        <taxon>Magnoliopsida</taxon>
        <taxon>eudicotyledons</taxon>
        <taxon>Gunneridae</taxon>
        <taxon>Pentapetalae</taxon>
        <taxon>rosids</taxon>
        <taxon>malvids</taxon>
        <taxon>Malvales</taxon>
        <taxon>Malvaceae</taxon>
        <taxon>Malvoideae</taxon>
        <taxon>Gossypium</taxon>
    </lineage>
</organism>
<protein>
    <submittedName>
        <fullName evidence="2">Uncharacterized protein</fullName>
    </submittedName>
</protein>
<gene>
    <name evidence="2" type="ORF">GOBAR_AA28390</name>
</gene>
<reference evidence="2 3" key="1">
    <citation type="submission" date="2015-01" db="EMBL/GenBank/DDBJ databases">
        <title>Genome of allotetraploid Gossypium barbadense reveals genomic plasticity and fiber elongation in cotton evolution.</title>
        <authorList>
            <person name="Chen X."/>
            <person name="Liu X."/>
            <person name="Zhao B."/>
            <person name="Zheng H."/>
            <person name="Hu Y."/>
            <person name="Lu G."/>
            <person name="Yang C."/>
            <person name="Chen J."/>
            <person name="Shan C."/>
            <person name="Zhang L."/>
            <person name="Zhou Y."/>
            <person name="Wang L."/>
            <person name="Guo W."/>
            <person name="Bai Y."/>
            <person name="Ruan J."/>
            <person name="Shangguan X."/>
            <person name="Mao Y."/>
            <person name="Jiang J."/>
            <person name="Zhu Y."/>
            <person name="Lei J."/>
            <person name="Kang H."/>
            <person name="Chen S."/>
            <person name="He X."/>
            <person name="Wang R."/>
            <person name="Wang Y."/>
            <person name="Chen J."/>
            <person name="Wang L."/>
            <person name="Yu S."/>
            <person name="Wang B."/>
            <person name="Wei J."/>
            <person name="Song S."/>
            <person name="Lu X."/>
            <person name="Gao Z."/>
            <person name="Gu W."/>
            <person name="Deng X."/>
            <person name="Ma D."/>
            <person name="Wang S."/>
            <person name="Liang W."/>
            <person name="Fang L."/>
            <person name="Cai C."/>
            <person name="Zhu X."/>
            <person name="Zhou B."/>
            <person name="Zhang Y."/>
            <person name="Chen Z."/>
            <person name="Xu S."/>
            <person name="Zhu R."/>
            <person name="Wang S."/>
            <person name="Zhang T."/>
            <person name="Zhao G."/>
        </authorList>
    </citation>
    <scope>NUCLEOTIDE SEQUENCE [LARGE SCALE GENOMIC DNA]</scope>
    <source>
        <strain evidence="3">cv. Xinhai21</strain>
        <tissue evidence="2">Leaf</tissue>
    </source>
</reference>
<dbReference type="EMBL" id="KZ667105">
    <property type="protein sequence ID" value="PPR92286.1"/>
    <property type="molecule type" value="Genomic_DNA"/>
</dbReference>
<dbReference type="AlphaFoldDB" id="A0A2P5WMH4"/>
<name>A0A2P5WMH4_GOSBA</name>
<sequence>MHQTCDHLGKNIDGIELKSVAQSNSQDGRRGCKYFKWVKDSTDYNSLSCEDGSVNFSSEDFQKLSDEIVSPGDENDHVKKIERGTS</sequence>
<evidence type="ECO:0000313" key="3">
    <source>
        <dbReference type="Proteomes" id="UP000239757"/>
    </source>
</evidence>
<dbReference type="Proteomes" id="UP000239757">
    <property type="component" value="Unassembled WGS sequence"/>
</dbReference>